<proteinExistence type="predicted"/>
<name>A0A919WLA3_9BACI</name>
<accession>A0A919WLA3</accession>
<dbReference type="Proteomes" id="UP000682111">
    <property type="component" value="Unassembled WGS sequence"/>
</dbReference>
<comment type="caution">
    <text evidence="1">The sequence shown here is derived from an EMBL/GenBank/DDBJ whole genome shotgun (WGS) entry which is preliminary data.</text>
</comment>
<dbReference type="Pfam" id="PF14152">
    <property type="entry name" value="YfhE"/>
    <property type="match status" value="1"/>
</dbReference>
<organism evidence="1 2">
    <name type="scientific">Robertmurraya siralis</name>
    <dbReference type="NCBI Taxonomy" id="77777"/>
    <lineage>
        <taxon>Bacteria</taxon>
        <taxon>Bacillati</taxon>
        <taxon>Bacillota</taxon>
        <taxon>Bacilli</taxon>
        <taxon>Bacillales</taxon>
        <taxon>Bacillaceae</taxon>
        <taxon>Robertmurraya</taxon>
    </lineage>
</organism>
<dbReference type="AlphaFoldDB" id="A0A919WLA3"/>
<protein>
    <recommendedName>
        <fullName evidence="3">YfhE family protein</fullName>
    </recommendedName>
</protein>
<reference evidence="1" key="1">
    <citation type="submission" date="2021-03" db="EMBL/GenBank/DDBJ databases">
        <title>Antimicrobial resistance genes in bacteria isolated from Japanese honey, and their potential for conferring macrolide and lincosamide resistance in the American foulbrood pathogen Paenibacillus larvae.</title>
        <authorList>
            <person name="Okamoto M."/>
            <person name="Kumagai M."/>
            <person name="Kanamori H."/>
            <person name="Takamatsu D."/>
        </authorList>
    </citation>
    <scope>NUCLEOTIDE SEQUENCE</scope>
    <source>
        <strain evidence="1">J27TS8</strain>
    </source>
</reference>
<evidence type="ECO:0000313" key="2">
    <source>
        <dbReference type="Proteomes" id="UP000682111"/>
    </source>
</evidence>
<gene>
    <name evidence="1" type="ORF">J27TS8_41890</name>
</gene>
<dbReference type="EMBL" id="BORC01000011">
    <property type="protein sequence ID" value="GIN64196.1"/>
    <property type="molecule type" value="Genomic_DNA"/>
</dbReference>
<sequence>MITLSDKKRKDKSKSTLSSMQEVIYSHEFKLADQAGGFSKKKARH</sequence>
<evidence type="ECO:0008006" key="3">
    <source>
        <dbReference type="Google" id="ProtNLM"/>
    </source>
</evidence>
<evidence type="ECO:0000313" key="1">
    <source>
        <dbReference type="EMBL" id="GIN64196.1"/>
    </source>
</evidence>
<dbReference type="InterPro" id="IPR025437">
    <property type="entry name" value="YfhE-like"/>
</dbReference>
<keyword evidence="2" id="KW-1185">Reference proteome</keyword>